<feature type="transmembrane region" description="Helical" evidence="7">
    <location>
        <begin position="144"/>
        <end position="163"/>
    </location>
</feature>
<accession>A0A3P3XHJ0</accession>
<feature type="transmembrane region" description="Helical" evidence="7">
    <location>
        <begin position="227"/>
        <end position="250"/>
    </location>
</feature>
<evidence type="ECO:0000259" key="8">
    <source>
        <dbReference type="PROSITE" id="PS50928"/>
    </source>
</evidence>
<dbReference type="InterPro" id="IPR035906">
    <property type="entry name" value="MetI-like_sf"/>
</dbReference>
<evidence type="ECO:0000256" key="4">
    <source>
        <dbReference type="ARBA" id="ARBA00022692"/>
    </source>
</evidence>
<evidence type="ECO:0000256" key="5">
    <source>
        <dbReference type="ARBA" id="ARBA00022989"/>
    </source>
</evidence>
<keyword evidence="5 7" id="KW-1133">Transmembrane helix</keyword>
<dbReference type="GO" id="GO:0005886">
    <property type="term" value="C:plasma membrane"/>
    <property type="evidence" value="ECO:0007669"/>
    <property type="project" value="UniProtKB-SubCell"/>
</dbReference>
<evidence type="ECO:0000256" key="3">
    <source>
        <dbReference type="ARBA" id="ARBA00022475"/>
    </source>
</evidence>
<evidence type="ECO:0000256" key="1">
    <source>
        <dbReference type="ARBA" id="ARBA00004651"/>
    </source>
</evidence>
<dbReference type="SUPFAM" id="SSF161098">
    <property type="entry name" value="MetI-like"/>
    <property type="match status" value="1"/>
</dbReference>
<keyword evidence="6 7" id="KW-0472">Membrane</keyword>
<feature type="transmembrane region" description="Helical" evidence="7">
    <location>
        <begin position="31"/>
        <end position="49"/>
    </location>
</feature>
<proteinExistence type="inferred from homology"/>
<dbReference type="CDD" id="cd06261">
    <property type="entry name" value="TM_PBP2"/>
    <property type="match status" value="1"/>
</dbReference>
<dbReference type="PROSITE" id="PS50928">
    <property type="entry name" value="ABC_TM1"/>
    <property type="match status" value="1"/>
</dbReference>
<feature type="transmembrane region" description="Helical" evidence="7">
    <location>
        <begin position="183"/>
        <end position="207"/>
    </location>
</feature>
<evidence type="ECO:0000256" key="6">
    <source>
        <dbReference type="ARBA" id="ARBA00023136"/>
    </source>
</evidence>
<keyword evidence="3" id="KW-1003">Cell membrane</keyword>
<dbReference type="GO" id="GO:0055085">
    <property type="term" value="P:transmembrane transport"/>
    <property type="evidence" value="ECO:0007669"/>
    <property type="project" value="InterPro"/>
</dbReference>
<keyword evidence="4 7" id="KW-0812">Transmembrane</keyword>
<dbReference type="InterPro" id="IPR000515">
    <property type="entry name" value="MetI-like"/>
</dbReference>
<dbReference type="Pfam" id="PF00528">
    <property type="entry name" value="BPD_transp_1"/>
    <property type="match status" value="1"/>
</dbReference>
<dbReference type="PANTHER" id="PTHR30465">
    <property type="entry name" value="INNER MEMBRANE ABC TRANSPORTER"/>
    <property type="match status" value="1"/>
</dbReference>
<evidence type="ECO:0000313" key="9">
    <source>
        <dbReference type="EMBL" id="SLM11837.1"/>
    </source>
</evidence>
<dbReference type="EMBL" id="FWDM01000014">
    <property type="protein sequence ID" value="SLM11837.1"/>
    <property type="molecule type" value="Genomic_DNA"/>
</dbReference>
<feature type="transmembrane region" description="Helical" evidence="7">
    <location>
        <begin position="331"/>
        <end position="352"/>
    </location>
</feature>
<comment type="subcellular location">
    <subcellularLocation>
        <location evidence="1 7">Cell membrane</location>
        <topology evidence="1 7">Multi-pass membrane protein</topology>
    </subcellularLocation>
</comment>
<gene>
    <name evidence="9" type="ORF">SPIROBIBN47_210093</name>
</gene>
<feature type="domain" description="ABC transmembrane type-1" evidence="8">
    <location>
        <begin position="140"/>
        <end position="354"/>
    </location>
</feature>
<dbReference type="AlphaFoldDB" id="A0A3P3XHJ0"/>
<dbReference type="Gene3D" id="1.10.3720.10">
    <property type="entry name" value="MetI-like"/>
    <property type="match status" value="1"/>
</dbReference>
<evidence type="ECO:0000256" key="7">
    <source>
        <dbReference type="RuleBase" id="RU363032"/>
    </source>
</evidence>
<evidence type="ECO:0000256" key="2">
    <source>
        <dbReference type="ARBA" id="ARBA00022448"/>
    </source>
</evidence>
<sequence length="367" mass="41714">MHAKNDEYFDILFNQKEQVAFMYKWFALKRVLKGIFTYIIIIFIMSVLFNTVNEQTMRASIEDQVRAESMRLKNMQPSAIQRFQQQRRDELIHLYRLDRPLLERILFRTWNTVTFNFGKSTIIKSSRGERDVITIIGEAIPRSLILFTLAAAIEIAVGIILGLKKAQKPGGTLDRTTSLLTMIVYGMPTFWLAMILIMFFVYQLKIFPSAGMHSVPPPQGIMYFIDLLWHMTLPLLTLLLIGFWGVSFVVRNIVLSILQEDYIMAARARGIPENRVLFGHTLRTAAPPLITISVLSLLASISGAIIFEGIFSWPGLGNLYWIAVQQNDIPVLMGDLAVTVGLYQLGLIMLDLTYGFMDPRIKVGGKA</sequence>
<comment type="similarity">
    <text evidence="7">Belongs to the binding-protein-dependent transport system permease family.</text>
</comment>
<dbReference type="PANTHER" id="PTHR30465:SF45">
    <property type="entry name" value="BINDING-PROTEIN-DEPENDENT TRANSPORT SYSTEMS INNER MEMBRANE COMPONENT"/>
    <property type="match status" value="1"/>
</dbReference>
<organism evidence="9">
    <name type="scientific">uncultured spirochete</name>
    <dbReference type="NCBI Taxonomy" id="156406"/>
    <lineage>
        <taxon>Bacteria</taxon>
        <taxon>Pseudomonadati</taxon>
        <taxon>Spirochaetota</taxon>
        <taxon>Spirochaetia</taxon>
        <taxon>Spirochaetales</taxon>
        <taxon>environmental samples</taxon>
    </lineage>
</organism>
<protein>
    <submittedName>
        <fullName evidence="9">ABC-type transporter, integral membrane subunit</fullName>
    </submittedName>
</protein>
<keyword evidence="2 7" id="KW-0813">Transport</keyword>
<feature type="transmembrane region" description="Helical" evidence="7">
    <location>
        <begin position="289"/>
        <end position="311"/>
    </location>
</feature>
<reference evidence="9" key="1">
    <citation type="submission" date="2017-02" db="EMBL/GenBank/DDBJ databases">
        <authorList>
            <person name="Regsiter A."/>
            <person name="William W."/>
        </authorList>
    </citation>
    <scope>NUCLEOTIDE SEQUENCE</scope>
    <source>
        <strain evidence="9">Bib</strain>
    </source>
</reference>
<name>A0A3P3XHJ0_9SPIR</name>